<sequence>MIQADNTSSREERNLIGGNIHPTPPPFFSLKYDYKSEPLLNIRLSVFFREVHTKWSSRDSVISRNKLAAGNFPLPGHPASDFIIGFLRYWKHRVCVCRSKLLYRGMHSRSSWIADDELS</sequence>
<organism evidence="1 2">
    <name type="scientific">Caerostris extrusa</name>
    <name type="common">Bark spider</name>
    <name type="synonym">Caerostris bankana</name>
    <dbReference type="NCBI Taxonomy" id="172846"/>
    <lineage>
        <taxon>Eukaryota</taxon>
        <taxon>Metazoa</taxon>
        <taxon>Ecdysozoa</taxon>
        <taxon>Arthropoda</taxon>
        <taxon>Chelicerata</taxon>
        <taxon>Arachnida</taxon>
        <taxon>Araneae</taxon>
        <taxon>Araneomorphae</taxon>
        <taxon>Entelegynae</taxon>
        <taxon>Araneoidea</taxon>
        <taxon>Araneidae</taxon>
        <taxon>Caerostris</taxon>
    </lineage>
</organism>
<evidence type="ECO:0000313" key="1">
    <source>
        <dbReference type="EMBL" id="GIY28289.1"/>
    </source>
</evidence>
<evidence type="ECO:0000313" key="2">
    <source>
        <dbReference type="Proteomes" id="UP001054945"/>
    </source>
</evidence>
<proteinExistence type="predicted"/>
<keyword evidence="2" id="KW-1185">Reference proteome</keyword>
<reference evidence="1 2" key="1">
    <citation type="submission" date="2021-06" db="EMBL/GenBank/DDBJ databases">
        <title>Caerostris extrusa draft genome.</title>
        <authorList>
            <person name="Kono N."/>
            <person name="Arakawa K."/>
        </authorList>
    </citation>
    <scope>NUCLEOTIDE SEQUENCE [LARGE SCALE GENOMIC DNA]</scope>
</reference>
<name>A0AAV4S4M7_CAEEX</name>
<accession>A0AAV4S4M7</accession>
<comment type="caution">
    <text evidence="1">The sequence shown here is derived from an EMBL/GenBank/DDBJ whole genome shotgun (WGS) entry which is preliminary data.</text>
</comment>
<gene>
    <name evidence="1" type="ORF">CEXT_332951</name>
</gene>
<dbReference type="EMBL" id="BPLR01008928">
    <property type="protein sequence ID" value="GIY28289.1"/>
    <property type="molecule type" value="Genomic_DNA"/>
</dbReference>
<dbReference type="Proteomes" id="UP001054945">
    <property type="component" value="Unassembled WGS sequence"/>
</dbReference>
<protein>
    <submittedName>
        <fullName evidence="1">Uncharacterized protein</fullName>
    </submittedName>
</protein>
<dbReference type="AlphaFoldDB" id="A0AAV4S4M7"/>